<dbReference type="Pfam" id="PF00581">
    <property type="entry name" value="Rhodanese"/>
    <property type="match status" value="1"/>
</dbReference>
<dbReference type="Gene3D" id="3.40.250.10">
    <property type="entry name" value="Rhodanese-like domain"/>
    <property type="match status" value="1"/>
</dbReference>
<feature type="domain" description="Rhodanese" evidence="1">
    <location>
        <begin position="53"/>
        <end position="143"/>
    </location>
</feature>
<dbReference type="AlphaFoldDB" id="A0A847R964"/>
<organism evidence="2 3">
    <name type="scientific">Marinomonas profundi</name>
    <dbReference type="NCBI Taxonomy" id="2726122"/>
    <lineage>
        <taxon>Bacteria</taxon>
        <taxon>Pseudomonadati</taxon>
        <taxon>Pseudomonadota</taxon>
        <taxon>Gammaproteobacteria</taxon>
        <taxon>Oceanospirillales</taxon>
        <taxon>Oceanospirillaceae</taxon>
        <taxon>Marinomonas</taxon>
    </lineage>
</organism>
<protein>
    <submittedName>
        <fullName evidence="2">Rhodanese-like domain-containing protein</fullName>
    </submittedName>
</protein>
<dbReference type="PANTHER" id="PTHR43031:SF18">
    <property type="entry name" value="RHODANESE-RELATED SULFURTRANSFERASES"/>
    <property type="match status" value="1"/>
</dbReference>
<sequence>MGFTIMMNQLIEFSINHWEMVAVFIAILATLLFVESKGGAQGLTPSAATNLMNSEDAVVVDIRPEKEFNTGHITGALNIPATKMKDNMNRLEKHKDAPIIIVCKSGVTSGASAKDLKKAGFSKIYKLQGGIAEWQSSNLPLVKG</sequence>
<evidence type="ECO:0000259" key="1">
    <source>
        <dbReference type="PROSITE" id="PS50206"/>
    </source>
</evidence>
<dbReference type="InterPro" id="IPR050229">
    <property type="entry name" value="GlpE_sulfurtransferase"/>
</dbReference>
<dbReference type="SMART" id="SM00450">
    <property type="entry name" value="RHOD"/>
    <property type="match status" value="1"/>
</dbReference>
<comment type="caution">
    <text evidence="2">The sequence shown here is derived from an EMBL/GenBank/DDBJ whole genome shotgun (WGS) entry which is preliminary data.</text>
</comment>
<reference evidence="2 3" key="1">
    <citation type="submission" date="2020-04" db="EMBL/GenBank/DDBJ databases">
        <title>Marinomonas sp. M1K-6 isolated from the deep seawater of the Mariana Trench.</title>
        <authorList>
            <person name="Li Y."/>
        </authorList>
    </citation>
    <scope>NUCLEOTIDE SEQUENCE [LARGE SCALE GENOMIC DNA]</scope>
    <source>
        <strain evidence="2 3">M1K-6</strain>
    </source>
</reference>
<evidence type="ECO:0000313" key="3">
    <source>
        <dbReference type="Proteomes" id="UP000586067"/>
    </source>
</evidence>
<dbReference type="EMBL" id="JABAEK010000005">
    <property type="protein sequence ID" value="NLQ17484.1"/>
    <property type="molecule type" value="Genomic_DNA"/>
</dbReference>
<dbReference type="PANTHER" id="PTHR43031">
    <property type="entry name" value="FAD-DEPENDENT OXIDOREDUCTASE"/>
    <property type="match status" value="1"/>
</dbReference>
<dbReference type="PROSITE" id="PS50206">
    <property type="entry name" value="RHODANESE_3"/>
    <property type="match status" value="1"/>
</dbReference>
<gene>
    <name evidence="2" type="ORF">HGG82_07565</name>
</gene>
<dbReference type="SUPFAM" id="SSF52821">
    <property type="entry name" value="Rhodanese/Cell cycle control phosphatase"/>
    <property type="match status" value="1"/>
</dbReference>
<accession>A0A847R964</accession>
<name>A0A847R964_9GAMM</name>
<proteinExistence type="predicted"/>
<evidence type="ECO:0000313" key="2">
    <source>
        <dbReference type="EMBL" id="NLQ17484.1"/>
    </source>
</evidence>
<dbReference type="CDD" id="cd00158">
    <property type="entry name" value="RHOD"/>
    <property type="match status" value="1"/>
</dbReference>
<dbReference type="Proteomes" id="UP000586067">
    <property type="component" value="Unassembled WGS sequence"/>
</dbReference>
<keyword evidence="3" id="KW-1185">Reference proteome</keyword>
<dbReference type="InterPro" id="IPR001763">
    <property type="entry name" value="Rhodanese-like_dom"/>
</dbReference>
<dbReference type="InterPro" id="IPR036873">
    <property type="entry name" value="Rhodanese-like_dom_sf"/>
</dbReference>